<dbReference type="OrthoDB" id="407509at2759"/>
<organism evidence="1 2">
    <name type="scientific">Temnothorax curvispinosus</name>
    <dbReference type="NCBI Taxonomy" id="300111"/>
    <lineage>
        <taxon>Eukaryota</taxon>
        <taxon>Metazoa</taxon>
        <taxon>Ecdysozoa</taxon>
        <taxon>Arthropoda</taxon>
        <taxon>Hexapoda</taxon>
        <taxon>Insecta</taxon>
        <taxon>Pterygota</taxon>
        <taxon>Neoptera</taxon>
        <taxon>Endopterygota</taxon>
        <taxon>Hymenoptera</taxon>
        <taxon>Apocrita</taxon>
        <taxon>Aculeata</taxon>
        <taxon>Formicoidea</taxon>
        <taxon>Formicidae</taxon>
        <taxon>Myrmicinae</taxon>
        <taxon>Temnothorax</taxon>
    </lineage>
</organism>
<evidence type="ECO:0000313" key="1">
    <source>
        <dbReference type="Proteomes" id="UP000504618"/>
    </source>
</evidence>
<dbReference type="Proteomes" id="UP000504618">
    <property type="component" value="Unplaced"/>
</dbReference>
<reference evidence="2" key="1">
    <citation type="submission" date="2025-08" db="UniProtKB">
        <authorList>
            <consortium name="RefSeq"/>
        </authorList>
    </citation>
    <scope>IDENTIFICATION</scope>
    <source>
        <tissue evidence="2">Whole body</tissue>
    </source>
</reference>
<gene>
    <name evidence="2" type="primary">LOC112457062</name>
</gene>
<dbReference type="RefSeq" id="XP_024875701.1">
    <property type="nucleotide sequence ID" value="XM_025019933.1"/>
</dbReference>
<evidence type="ECO:0000313" key="2">
    <source>
        <dbReference type="RefSeq" id="XP_024875701.1"/>
    </source>
</evidence>
<accession>A0A6J1Q2J2</accession>
<name>A0A6J1Q2J2_9HYME</name>
<proteinExistence type="predicted"/>
<dbReference type="AlphaFoldDB" id="A0A6J1Q2J2"/>
<keyword evidence="1" id="KW-1185">Reference proteome</keyword>
<protein>
    <submittedName>
        <fullName evidence="2">Uncharacterized protein LOC112457062</fullName>
    </submittedName>
</protein>
<sequence>MERVMLKISLRDKIQNEEIRKRTGVADVVERASRQKWQWAGHVARSNTKWTKILMQWRLRESKRSIGRPQTRWRNDIQRHAGKRWMQTAQEKKTWKEMEETYVQEWMKTGYRRRRI</sequence>
<dbReference type="GeneID" id="112457062"/>